<dbReference type="AlphaFoldDB" id="A0A533Q9X7"/>
<protein>
    <submittedName>
        <fullName evidence="1">Uncharacterized protein</fullName>
    </submittedName>
</protein>
<gene>
    <name evidence="1" type="ORF">JETT_2271</name>
</gene>
<name>A0A533Q9X7_9BACT</name>
<proteinExistence type="predicted"/>
<evidence type="ECO:0000313" key="1">
    <source>
        <dbReference type="EMBL" id="TLD41475.1"/>
    </source>
</evidence>
<comment type="caution">
    <text evidence="1">The sequence shown here is derived from an EMBL/GenBank/DDBJ whole genome shotgun (WGS) entry which is preliminary data.</text>
</comment>
<accession>A0A533Q9X7</accession>
<reference evidence="1 2" key="1">
    <citation type="submission" date="2019-04" db="EMBL/GenBank/DDBJ databases">
        <title>Genome of a novel bacterium Candidatus Jettenia ecosi reconstructed from metagenome of an anammox bioreactor.</title>
        <authorList>
            <person name="Mardanov A.V."/>
            <person name="Beletsky A.V."/>
            <person name="Ravin N.V."/>
            <person name="Botchkova E.A."/>
            <person name="Litti Y.V."/>
            <person name="Nozhevnikova A.N."/>
        </authorList>
    </citation>
    <scope>NUCLEOTIDE SEQUENCE [LARGE SCALE GENOMIC DNA]</scope>
    <source>
        <strain evidence="1">J2</strain>
    </source>
</reference>
<organism evidence="1 2">
    <name type="scientific">Candidatus Jettenia ecosi</name>
    <dbReference type="NCBI Taxonomy" id="2494326"/>
    <lineage>
        <taxon>Bacteria</taxon>
        <taxon>Pseudomonadati</taxon>
        <taxon>Planctomycetota</taxon>
        <taxon>Candidatus Brocadiia</taxon>
        <taxon>Candidatus Brocadiales</taxon>
        <taxon>Candidatus Brocadiaceae</taxon>
        <taxon>Candidatus Jettenia</taxon>
    </lineage>
</organism>
<evidence type="ECO:0000313" key="2">
    <source>
        <dbReference type="Proteomes" id="UP000319783"/>
    </source>
</evidence>
<dbReference type="EMBL" id="SULG01000047">
    <property type="protein sequence ID" value="TLD41475.1"/>
    <property type="molecule type" value="Genomic_DNA"/>
</dbReference>
<dbReference type="Proteomes" id="UP000319783">
    <property type="component" value="Unassembled WGS sequence"/>
</dbReference>
<sequence>MELSHSSCASWCFKDVGKDEFIKGVVSRIQIKPTGIGAEKSDLFGYTTL</sequence>